<organism evidence="3 4">
    <name type="scientific">Nitzschia inconspicua</name>
    <dbReference type="NCBI Taxonomy" id="303405"/>
    <lineage>
        <taxon>Eukaryota</taxon>
        <taxon>Sar</taxon>
        <taxon>Stramenopiles</taxon>
        <taxon>Ochrophyta</taxon>
        <taxon>Bacillariophyta</taxon>
        <taxon>Bacillariophyceae</taxon>
        <taxon>Bacillariophycidae</taxon>
        <taxon>Bacillariales</taxon>
        <taxon>Bacillariaceae</taxon>
        <taxon>Nitzschia</taxon>
    </lineage>
</organism>
<keyword evidence="2" id="KW-0663">Pyridoxal phosphate</keyword>
<reference evidence="3" key="1">
    <citation type="journal article" date="2021" name="Sci. Rep.">
        <title>Diploid genomic architecture of Nitzschia inconspicua, an elite biomass production diatom.</title>
        <authorList>
            <person name="Oliver A."/>
            <person name="Podell S."/>
            <person name="Pinowska A."/>
            <person name="Traller J.C."/>
            <person name="Smith S.R."/>
            <person name="McClure R."/>
            <person name="Beliaev A."/>
            <person name="Bohutskyi P."/>
            <person name="Hill E.A."/>
            <person name="Rabines A."/>
            <person name="Zheng H."/>
            <person name="Allen L.Z."/>
            <person name="Kuo A."/>
            <person name="Grigoriev I.V."/>
            <person name="Allen A.E."/>
            <person name="Hazlebeck D."/>
            <person name="Allen E.E."/>
        </authorList>
    </citation>
    <scope>NUCLEOTIDE SEQUENCE</scope>
    <source>
        <strain evidence="3">Hildebrandi</strain>
    </source>
</reference>
<dbReference type="GO" id="GO:0030170">
    <property type="term" value="F:pyridoxal phosphate binding"/>
    <property type="evidence" value="ECO:0007669"/>
    <property type="project" value="InterPro"/>
</dbReference>
<dbReference type="InterPro" id="IPR000277">
    <property type="entry name" value="Cys/Met-Metab_PyrdxlP-dep_enz"/>
</dbReference>
<evidence type="ECO:0000256" key="2">
    <source>
        <dbReference type="ARBA" id="ARBA00022898"/>
    </source>
</evidence>
<reference evidence="3" key="2">
    <citation type="submission" date="2021-04" db="EMBL/GenBank/DDBJ databases">
        <authorList>
            <person name="Podell S."/>
        </authorList>
    </citation>
    <scope>NUCLEOTIDE SEQUENCE</scope>
    <source>
        <strain evidence="3">Hildebrandi</strain>
    </source>
</reference>
<dbReference type="OrthoDB" id="10047078at2759"/>
<gene>
    <name evidence="3" type="ORF">IV203_005985</name>
</gene>
<dbReference type="EMBL" id="JAGRRH010000021">
    <property type="protein sequence ID" value="KAG7346916.1"/>
    <property type="molecule type" value="Genomic_DNA"/>
</dbReference>
<dbReference type="PANTHER" id="PTHR42699">
    <property type="match status" value="1"/>
</dbReference>
<dbReference type="GO" id="GO:0019346">
    <property type="term" value="P:transsulfuration"/>
    <property type="evidence" value="ECO:0007669"/>
    <property type="project" value="InterPro"/>
</dbReference>
<proteinExistence type="predicted"/>
<keyword evidence="4" id="KW-1185">Reference proteome</keyword>
<name>A0A9K3PHF7_9STRA</name>
<comment type="cofactor">
    <cofactor evidence="1">
        <name>pyridoxal 5'-phosphate</name>
        <dbReference type="ChEBI" id="CHEBI:597326"/>
    </cofactor>
</comment>
<evidence type="ECO:0000256" key="1">
    <source>
        <dbReference type="ARBA" id="ARBA00001933"/>
    </source>
</evidence>
<evidence type="ECO:0000313" key="3">
    <source>
        <dbReference type="EMBL" id="KAG7346916.1"/>
    </source>
</evidence>
<dbReference type="Pfam" id="PF01053">
    <property type="entry name" value="Cys_Met_Meta_PP"/>
    <property type="match status" value="1"/>
</dbReference>
<comment type="caution">
    <text evidence="3">The sequence shown here is derived from an EMBL/GenBank/DDBJ whole genome shotgun (WGS) entry which is preliminary data.</text>
</comment>
<dbReference type="GO" id="GO:0003962">
    <property type="term" value="F:cystathionine gamma-synthase activity"/>
    <property type="evidence" value="ECO:0007669"/>
    <property type="project" value="TreeGrafter"/>
</dbReference>
<evidence type="ECO:0000313" key="4">
    <source>
        <dbReference type="Proteomes" id="UP000693970"/>
    </source>
</evidence>
<accession>A0A9K3PHF7</accession>
<dbReference type="Proteomes" id="UP000693970">
    <property type="component" value="Unassembled WGS sequence"/>
</dbReference>
<dbReference type="InterPro" id="IPR051750">
    <property type="entry name" value="Trans-sulfuration_enzymes"/>
</dbReference>
<protein>
    <submittedName>
        <fullName evidence="3">Cystathionine gamma-synthase</fullName>
    </submittedName>
</protein>
<sequence length="661" mass="73831">MLARNLVSTMCRRQAKSCKFCVSTSVVPPDVHPPSLSNRRFSTATRDDDDNLHNAADLKVSWKESLHLELPHSSKPLGTPLPFDEHACSVSLPTWCSVVGYEEGDQEVVSAMNCGYPRFVYHPYVLQLMQVFLDKYSSSDSEGRPTEDCLVLPTKEAALRCQSFLQESLEGHNNRFGRRSHTASVISSFPTDNALIERSEGASTTPSFESRIRVESLEEADVYAVLFPAETAAGTEAKAYWQHTGELVSSRRAENALKLLKQKVSKRVTCCPVGGTPSILHSSDTFQSQPVSGESSSSNLKQSAYEKLQERIARWTQIDSDNIFLLPSGMATIYKALRSARRYQLEKNPSSRGGTSIVYGFPYLDTLKMCSRREFSPAGVEFFGRGDVTDLELLERLLRLRSTNSRWSALFTEVPSNPLLQCPDLVKLRKLADEFDFCLVVDDTIGNFLNVDLIDSGLADAVCTSLTKLVSGRGDAIAGSVVLNPNTEKGRWMKEDMAKDSDLYGGLHESDAMAMVHNCRDFPERNARINETSELLADFLQEHQGVETVWYPKFVAPLFRNYQKPNGGFGGLMSIHLHPHICQRTFYDTLDVAKGPSLGTNFTLVCPYTLLAHYHELDFAMSYNVPPNLIRIAVGLEDFDELKEKFSYALNKSRLHPKLPS</sequence>
<dbReference type="PANTHER" id="PTHR42699:SF1">
    <property type="entry name" value="CYSTATHIONINE GAMMA-SYNTHASE-RELATED"/>
    <property type="match status" value="1"/>
</dbReference>
<dbReference type="AlphaFoldDB" id="A0A9K3PHF7"/>